<name>A0A319BVC3_9EURO</name>
<feature type="transmembrane region" description="Helical" evidence="1">
    <location>
        <begin position="77"/>
        <end position="94"/>
    </location>
</feature>
<protein>
    <submittedName>
        <fullName evidence="2">Uncharacterized protein</fullName>
    </submittedName>
</protein>
<keyword evidence="1" id="KW-1133">Transmembrane helix</keyword>
<evidence type="ECO:0000313" key="2">
    <source>
        <dbReference type="EMBL" id="PYH76177.1"/>
    </source>
</evidence>
<dbReference type="Proteomes" id="UP000248340">
    <property type="component" value="Unassembled WGS sequence"/>
</dbReference>
<reference evidence="2 3" key="1">
    <citation type="submission" date="2016-12" db="EMBL/GenBank/DDBJ databases">
        <title>The genomes of Aspergillus section Nigri reveals drivers in fungal speciation.</title>
        <authorList>
            <consortium name="DOE Joint Genome Institute"/>
            <person name="Vesth T.C."/>
            <person name="Nybo J."/>
            <person name="Theobald S."/>
            <person name="Brandl J."/>
            <person name="Frisvad J.C."/>
            <person name="Nielsen K.F."/>
            <person name="Lyhne E.K."/>
            <person name="Kogle M.E."/>
            <person name="Kuo A."/>
            <person name="Riley R."/>
            <person name="Clum A."/>
            <person name="Nolan M."/>
            <person name="Lipzen A."/>
            <person name="Salamov A."/>
            <person name="Henrissat B."/>
            <person name="Wiebenga A."/>
            <person name="De Vries R.P."/>
            <person name="Grigoriev I.V."/>
            <person name="Mortensen U.H."/>
            <person name="Andersen M.R."/>
            <person name="Baker S.E."/>
        </authorList>
    </citation>
    <scope>NUCLEOTIDE SEQUENCE [LARGE SCALE GENOMIC DNA]</scope>
    <source>
        <strain evidence="2 3">CBS 121591</strain>
    </source>
</reference>
<dbReference type="GeneID" id="37143888"/>
<dbReference type="RefSeq" id="XP_025486377.1">
    <property type="nucleotide sequence ID" value="XM_025641146.1"/>
</dbReference>
<dbReference type="VEuPathDB" id="FungiDB:BO82DRAFT_436847"/>
<keyword evidence="1" id="KW-0812">Transmembrane</keyword>
<keyword evidence="1" id="KW-0472">Membrane</keyword>
<gene>
    <name evidence="2" type="ORF">BO82DRAFT_436847</name>
</gene>
<proteinExistence type="predicted"/>
<evidence type="ECO:0000256" key="1">
    <source>
        <dbReference type="SAM" id="Phobius"/>
    </source>
</evidence>
<dbReference type="AlphaFoldDB" id="A0A319BVC3"/>
<dbReference type="EMBL" id="KZ821765">
    <property type="protein sequence ID" value="PYH76177.1"/>
    <property type="molecule type" value="Genomic_DNA"/>
</dbReference>
<organism evidence="2 3">
    <name type="scientific">Aspergillus uvarum CBS 121591</name>
    <dbReference type="NCBI Taxonomy" id="1448315"/>
    <lineage>
        <taxon>Eukaryota</taxon>
        <taxon>Fungi</taxon>
        <taxon>Dikarya</taxon>
        <taxon>Ascomycota</taxon>
        <taxon>Pezizomycotina</taxon>
        <taxon>Eurotiomycetes</taxon>
        <taxon>Eurotiomycetidae</taxon>
        <taxon>Eurotiales</taxon>
        <taxon>Aspergillaceae</taxon>
        <taxon>Aspergillus</taxon>
        <taxon>Aspergillus subgen. Circumdati</taxon>
    </lineage>
</organism>
<sequence>MATILRRRLPLRALPLHNNSCPRSAHATMTSRALAAFSTHSARCNRETTSKDTHSKEEEPKHWKYDFSFKTQMSKTAFIAVLALGGSLGGWSWYRDLRGWWTGIPDEGEV</sequence>
<dbReference type="STRING" id="1448315.A0A319BVC3"/>
<dbReference type="OrthoDB" id="4499048at2759"/>
<accession>A0A319BVC3</accession>
<evidence type="ECO:0000313" key="3">
    <source>
        <dbReference type="Proteomes" id="UP000248340"/>
    </source>
</evidence>
<keyword evidence="3" id="KW-1185">Reference proteome</keyword>